<dbReference type="Pfam" id="PF13893">
    <property type="entry name" value="RRM_5"/>
    <property type="match status" value="1"/>
</dbReference>
<dbReference type="InterPro" id="IPR035979">
    <property type="entry name" value="RBD_domain_sf"/>
</dbReference>
<reference evidence="3 4" key="1">
    <citation type="submission" date="2013-05" db="EMBL/GenBank/DDBJ databases">
        <title>Draft genome of the parasitic nematode Anyclostoma ceylanicum.</title>
        <authorList>
            <person name="Mitreva M."/>
        </authorList>
    </citation>
    <scope>NUCLEOTIDE SEQUENCE [LARGE SCALE GENOMIC DNA]</scope>
</reference>
<keyword evidence="4" id="KW-1185">Reference proteome</keyword>
<feature type="domain" description="RRM" evidence="2">
    <location>
        <begin position="34"/>
        <end position="108"/>
    </location>
</feature>
<name>A0A0D6LHF3_9BILA</name>
<dbReference type="Pfam" id="PF22976">
    <property type="entry name" value="RRM_10"/>
    <property type="match status" value="1"/>
</dbReference>
<dbReference type="PROSITE" id="PS50102">
    <property type="entry name" value="RRM"/>
    <property type="match status" value="1"/>
</dbReference>
<dbReference type="GO" id="GO:0003723">
    <property type="term" value="F:RNA binding"/>
    <property type="evidence" value="ECO:0007669"/>
    <property type="project" value="UniProtKB-UniRule"/>
</dbReference>
<accession>A0A0D6LHF3</accession>
<gene>
    <name evidence="3" type="ORF">ANCCEY_10283</name>
</gene>
<dbReference type="InterPro" id="IPR055204">
    <property type="entry name" value="HNRNPL_RRM"/>
</dbReference>
<dbReference type="Gene3D" id="3.30.70.330">
    <property type="match status" value="2"/>
</dbReference>
<sequence length="231" mass="25596">MAMESSAPGGMSVPPMKRFRRDELADPTNPEPSLVVHVRNLNPKATEADLIEALGTFGLIAYVTVIPAQKMALVEFEEIEAARACVTFAASNLIFVAGDAALFNYSTSQNIQRLGFESENPCKVLVITVYNAQYPIDVHVSNVLKFLQGVSLFGLTLQLKPSIQTSVRDVHDPFDMPDGSPSFRDYSMSALQRFSTPDAAARNRLIFPTKILHWYNAPVNMDEAKIRQVLY</sequence>
<dbReference type="InterPro" id="IPR000504">
    <property type="entry name" value="RRM_dom"/>
</dbReference>
<proteinExistence type="predicted"/>
<dbReference type="InterPro" id="IPR012677">
    <property type="entry name" value="Nucleotide-bd_a/b_plait_sf"/>
</dbReference>
<evidence type="ECO:0000313" key="4">
    <source>
        <dbReference type="Proteomes" id="UP000054495"/>
    </source>
</evidence>
<protein>
    <submittedName>
        <fullName evidence="3">HnRNP-L/PTB/hephaestus splicing factor family protein</fullName>
    </submittedName>
</protein>
<dbReference type="SUPFAM" id="SSF54928">
    <property type="entry name" value="RNA-binding domain, RBD"/>
    <property type="match status" value="1"/>
</dbReference>
<dbReference type="Pfam" id="PF00076">
    <property type="entry name" value="RRM_1"/>
    <property type="match status" value="1"/>
</dbReference>
<keyword evidence="1" id="KW-0694">RNA-binding</keyword>
<dbReference type="EMBL" id="KE125176">
    <property type="protein sequence ID" value="EPB70613.1"/>
    <property type="molecule type" value="Genomic_DNA"/>
</dbReference>
<dbReference type="PANTHER" id="PTHR15592">
    <property type="entry name" value="MATRIN 3/NUCLEAR PROTEIN 220-RELATED"/>
    <property type="match status" value="1"/>
</dbReference>
<evidence type="ECO:0000256" key="1">
    <source>
        <dbReference type="PROSITE-ProRule" id="PRU00176"/>
    </source>
</evidence>
<evidence type="ECO:0000313" key="3">
    <source>
        <dbReference type="EMBL" id="EPB70613.1"/>
    </source>
</evidence>
<dbReference type="AlphaFoldDB" id="A0A0D6LHF3"/>
<dbReference type="SMART" id="SM00360">
    <property type="entry name" value="RRM"/>
    <property type="match status" value="1"/>
</dbReference>
<organism evidence="3 4">
    <name type="scientific">Ancylostoma ceylanicum</name>
    <dbReference type="NCBI Taxonomy" id="53326"/>
    <lineage>
        <taxon>Eukaryota</taxon>
        <taxon>Metazoa</taxon>
        <taxon>Ecdysozoa</taxon>
        <taxon>Nematoda</taxon>
        <taxon>Chromadorea</taxon>
        <taxon>Rhabditida</taxon>
        <taxon>Rhabditina</taxon>
        <taxon>Rhabditomorpha</taxon>
        <taxon>Strongyloidea</taxon>
        <taxon>Ancylostomatidae</taxon>
        <taxon>Ancylostomatinae</taxon>
        <taxon>Ancylostoma</taxon>
    </lineage>
</organism>
<evidence type="ECO:0000259" key="2">
    <source>
        <dbReference type="PROSITE" id="PS50102"/>
    </source>
</evidence>
<dbReference type="Proteomes" id="UP000054495">
    <property type="component" value="Unassembled WGS sequence"/>
</dbReference>